<evidence type="ECO:0000313" key="3">
    <source>
        <dbReference type="Proteomes" id="UP000694523"/>
    </source>
</evidence>
<reference evidence="2" key="2">
    <citation type="submission" date="2025-09" db="UniProtKB">
        <authorList>
            <consortium name="Ensembl"/>
        </authorList>
    </citation>
    <scope>IDENTIFICATION</scope>
</reference>
<protein>
    <submittedName>
        <fullName evidence="2">Uncharacterized protein</fullName>
    </submittedName>
</protein>
<keyword evidence="1" id="KW-0472">Membrane</keyword>
<keyword evidence="1" id="KW-0812">Transmembrane</keyword>
<feature type="transmembrane region" description="Helical" evidence="1">
    <location>
        <begin position="129"/>
        <end position="149"/>
    </location>
</feature>
<evidence type="ECO:0000313" key="2">
    <source>
        <dbReference type="Ensembl" id="ENSNMLP00000033571.1"/>
    </source>
</evidence>
<reference evidence="2" key="1">
    <citation type="submission" date="2025-08" db="UniProtKB">
        <authorList>
            <consortium name="Ensembl"/>
        </authorList>
    </citation>
    <scope>IDENTIFICATION</scope>
</reference>
<dbReference type="Proteomes" id="UP000694523">
    <property type="component" value="Unplaced"/>
</dbReference>
<name>A0A8C6UDG7_9GOBI</name>
<sequence length="256" mass="28706">MSEYMPLPWIYYNISPSFEIKFLHFLLSKTSLTAQLIPHKPRVADKHPVSWFGLGSVAMEDSGSVRARSTENGNQDRRELLSTKPLHRFVQKEPKSLGVVILIFGCAELIMGFLLAGDSVNITSCYLYIPFWQGALFLVCGILSIYTGIHPSKKMVTVCLSMYMVSFFGILFSVGSRIAFLVLLNESRWRRYGPSRVPYDRGNLLIAIEAILFVSSLCASVLLIFLLCVARLALKSTRTQLILHQIVLPVTEAPAE</sequence>
<feature type="transmembrane region" description="Helical" evidence="1">
    <location>
        <begin position="161"/>
        <end position="184"/>
    </location>
</feature>
<organism evidence="2 3">
    <name type="scientific">Neogobius melanostomus</name>
    <name type="common">round goby</name>
    <dbReference type="NCBI Taxonomy" id="47308"/>
    <lineage>
        <taxon>Eukaryota</taxon>
        <taxon>Metazoa</taxon>
        <taxon>Chordata</taxon>
        <taxon>Craniata</taxon>
        <taxon>Vertebrata</taxon>
        <taxon>Euteleostomi</taxon>
        <taxon>Actinopterygii</taxon>
        <taxon>Neopterygii</taxon>
        <taxon>Teleostei</taxon>
        <taxon>Neoteleostei</taxon>
        <taxon>Acanthomorphata</taxon>
        <taxon>Gobiaria</taxon>
        <taxon>Gobiiformes</taxon>
        <taxon>Gobioidei</taxon>
        <taxon>Gobiidae</taxon>
        <taxon>Benthophilinae</taxon>
        <taxon>Neogobiini</taxon>
        <taxon>Neogobius</taxon>
    </lineage>
</organism>
<keyword evidence="3" id="KW-1185">Reference proteome</keyword>
<dbReference type="AlphaFoldDB" id="A0A8C6UDG7"/>
<dbReference type="Ensembl" id="ENSNMLT00000037404.1">
    <property type="protein sequence ID" value="ENSNMLP00000033571.1"/>
    <property type="gene ID" value="ENSNMLG00000020987.1"/>
</dbReference>
<feature type="transmembrane region" description="Helical" evidence="1">
    <location>
        <begin position="97"/>
        <end position="117"/>
    </location>
</feature>
<feature type="transmembrane region" description="Helical" evidence="1">
    <location>
        <begin position="204"/>
        <end position="234"/>
    </location>
</feature>
<keyword evidence="1" id="KW-1133">Transmembrane helix</keyword>
<proteinExistence type="predicted"/>
<evidence type="ECO:0000256" key="1">
    <source>
        <dbReference type="SAM" id="Phobius"/>
    </source>
</evidence>
<accession>A0A8C6UDG7</accession>